<dbReference type="SUPFAM" id="SSF52540">
    <property type="entry name" value="P-loop containing nucleoside triphosphate hydrolases"/>
    <property type="match status" value="1"/>
</dbReference>
<evidence type="ECO:0000313" key="2">
    <source>
        <dbReference type="Proteomes" id="UP000553632"/>
    </source>
</evidence>
<sequence>LRQNAEPDIVILLVGNKIDLVEKDPSARQVTTEEATAFAKQNGLFFAEASAVSSVNVKFIFEKLLQGKCAVFSHRDHSDRLVRNL</sequence>
<protein>
    <submittedName>
        <fullName evidence="1">Uncharacterized protein</fullName>
    </submittedName>
</protein>
<dbReference type="Gene3D" id="3.40.50.300">
    <property type="entry name" value="P-loop containing nucleotide triphosphate hydrolases"/>
    <property type="match status" value="1"/>
</dbReference>
<name>A0A7J6T0E8_PEROL</name>
<dbReference type="PROSITE" id="PS51419">
    <property type="entry name" value="RAB"/>
    <property type="match status" value="1"/>
</dbReference>
<dbReference type="GO" id="GO:0003924">
    <property type="term" value="F:GTPase activity"/>
    <property type="evidence" value="ECO:0007669"/>
    <property type="project" value="InterPro"/>
</dbReference>
<dbReference type="EMBL" id="JABANO010014483">
    <property type="protein sequence ID" value="KAF4738471.1"/>
    <property type="molecule type" value="Genomic_DNA"/>
</dbReference>
<organism evidence="1 2">
    <name type="scientific">Perkinsus olseni</name>
    <name type="common">Perkinsus atlanticus</name>
    <dbReference type="NCBI Taxonomy" id="32597"/>
    <lineage>
        <taxon>Eukaryota</taxon>
        <taxon>Sar</taxon>
        <taxon>Alveolata</taxon>
        <taxon>Perkinsozoa</taxon>
        <taxon>Perkinsea</taxon>
        <taxon>Perkinsida</taxon>
        <taxon>Perkinsidae</taxon>
        <taxon>Perkinsus</taxon>
    </lineage>
</organism>
<dbReference type="InterPro" id="IPR027417">
    <property type="entry name" value="P-loop_NTPase"/>
</dbReference>
<dbReference type="InterPro" id="IPR001806">
    <property type="entry name" value="Small_GTPase"/>
</dbReference>
<dbReference type="SMART" id="SM00175">
    <property type="entry name" value="RAB"/>
    <property type="match status" value="1"/>
</dbReference>
<dbReference type="AlphaFoldDB" id="A0A7J6T0E8"/>
<keyword evidence="2" id="KW-1185">Reference proteome</keyword>
<dbReference type="PRINTS" id="PR00449">
    <property type="entry name" value="RASTRNSFRMNG"/>
</dbReference>
<comment type="caution">
    <text evidence="1">The sequence shown here is derived from an EMBL/GenBank/DDBJ whole genome shotgun (WGS) entry which is preliminary data.</text>
</comment>
<dbReference type="Pfam" id="PF00071">
    <property type="entry name" value="Ras"/>
    <property type="match status" value="1"/>
</dbReference>
<reference evidence="1 2" key="1">
    <citation type="submission" date="2020-04" db="EMBL/GenBank/DDBJ databases">
        <title>Perkinsus olseni comparative genomics.</title>
        <authorList>
            <person name="Bogema D.R."/>
        </authorList>
    </citation>
    <scope>NUCLEOTIDE SEQUENCE [LARGE SCALE GENOMIC DNA]</scope>
    <source>
        <strain evidence="1 2">ATCC PRA-207</strain>
    </source>
</reference>
<dbReference type="PANTHER" id="PTHR47979">
    <property type="entry name" value="DRAB11-RELATED"/>
    <property type="match status" value="1"/>
</dbReference>
<dbReference type="InterPro" id="IPR050209">
    <property type="entry name" value="Rab_GTPases_membrane_traffic"/>
</dbReference>
<dbReference type="Proteomes" id="UP000553632">
    <property type="component" value="Unassembled WGS sequence"/>
</dbReference>
<accession>A0A7J6T0E8</accession>
<dbReference type="GO" id="GO:0005525">
    <property type="term" value="F:GTP binding"/>
    <property type="evidence" value="ECO:0007669"/>
    <property type="project" value="InterPro"/>
</dbReference>
<gene>
    <name evidence="1" type="ORF">FOZ63_006473</name>
</gene>
<evidence type="ECO:0000313" key="1">
    <source>
        <dbReference type="EMBL" id="KAF4738471.1"/>
    </source>
</evidence>
<proteinExistence type="predicted"/>
<feature type="non-terminal residue" evidence="1">
    <location>
        <position position="1"/>
    </location>
</feature>